<evidence type="ECO:0000313" key="3">
    <source>
        <dbReference type="Proteomes" id="UP000220246"/>
    </source>
</evidence>
<feature type="region of interest" description="Disordered" evidence="1">
    <location>
        <begin position="86"/>
        <end position="121"/>
    </location>
</feature>
<comment type="caution">
    <text evidence="2">The sequence shown here is derived from an EMBL/GenBank/DDBJ whole genome shotgun (WGS) entry which is preliminary data.</text>
</comment>
<proteinExistence type="predicted"/>
<dbReference type="AlphaFoldDB" id="A0A2A7UZ34"/>
<evidence type="ECO:0000313" key="2">
    <source>
        <dbReference type="EMBL" id="PEH90517.1"/>
    </source>
</evidence>
<dbReference type="STRING" id="1219032.GCA_001515545_02048"/>
<feature type="compositionally biased region" description="Basic and acidic residues" evidence="1">
    <location>
        <begin position="111"/>
        <end position="121"/>
    </location>
</feature>
<evidence type="ECO:0000256" key="1">
    <source>
        <dbReference type="SAM" id="MobiDB-lite"/>
    </source>
</evidence>
<dbReference type="EMBL" id="PDEA01000001">
    <property type="protein sequence ID" value="PEH90517.1"/>
    <property type="molecule type" value="Genomic_DNA"/>
</dbReference>
<organism evidence="2 3">
    <name type="scientific">Comamonas terrigena</name>
    <dbReference type="NCBI Taxonomy" id="32013"/>
    <lineage>
        <taxon>Bacteria</taxon>
        <taxon>Pseudomonadati</taxon>
        <taxon>Pseudomonadota</taxon>
        <taxon>Betaproteobacteria</taxon>
        <taxon>Burkholderiales</taxon>
        <taxon>Comamonadaceae</taxon>
        <taxon>Comamonas</taxon>
    </lineage>
</organism>
<name>A0A2A7UZ34_COMTR</name>
<feature type="compositionally biased region" description="Low complexity" evidence="1">
    <location>
        <begin position="86"/>
        <end position="96"/>
    </location>
</feature>
<dbReference type="Proteomes" id="UP000220246">
    <property type="component" value="Unassembled WGS sequence"/>
</dbReference>
<dbReference type="GeneID" id="80802852"/>
<protein>
    <submittedName>
        <fullName evidence="2">Uncharacterized protein</fullName>
    </submittedName>
</protein>
<accession>A0A2A7UZ34</accession>
<keyword evidence="3" id="KW-1185">Reference proteome</keyword>
<dbReference type="RefSeq" id="WP_066536966.1">
    <property type="nucleotide sequence ID" value="NZ_DALZQJ010000011.1"/>
</dbReference>
<reference evidence="3" key="1">
    <citation type="submission" date="2017-09" db="EMBL/GenBank/DDBJ databases">
        <title>FDA dAtabase for Regulatory Grade micrObial Sequences (FDA-ARGOS): Supporting development and validation of Infectious Disease Dx tests.</title>
        <authorList>
            <person name="Minogue T."/>
            <person name="Wolcott M."/>
            <person name="Wasieloski L."/>
            <person name="Aguilar W."/>
            <person name="Moore D."/>
            <person name="Tallon L."/>
            <person name="Sadzewicz L."/>
            <person name="Ott S."/>
            <person name="Zhao X."/>
            <person name="Nagaraj S."/>
            <person name="Vavikolanu K."/>
            <person name="Aluvathingal J."/>
            <person name="Nadendla S."/>
            <person name="Sichtig H."/>
        </authorList>
    </citation>
    <scope>NUCLEOTIDE SEQUENCE [LARGE SCALE GENOMIC DNA]</scope>
    <source>
        <strain evidence="3">FDAARGOS_394</strain>
    </source>
</reference>
<gene>
    <name evidence="2" type="ORF">CRM82_19665</name>
</gene>
<sequence length="121" mass="12792">MNDFAHTAARWAVRIFLLAAGAVFFLCLLAVASLLALAWGARALWARLTGRPVMPWVMPTMRPGTSWGMYRSSGWASTMAGAAGGAAHDAADSTDGADSKRSGVLASAARDITDVQPREVR</sequence>